<dbReference type="FunFam" id="3.30.70.2510:FF:000001">
    <property type="entry name" value="tRNA pseudouridine synthase Pus10"/>
    <property type="match status" value="1"/>
</dbReference>
<dbReference type="InterPro" id="IPR020103">
    <property type="entry name" value="PsdUridine_synth_cat_dom_sf"/>
</dbReference>
<dbReference type="Proteomes" id="UP001145021">
    <property type="component" value="Unassembled WGS sequence"/>
</dbReference>
<organism evidence="10 11">
    <name type="scientific">Coemansia asiatica</name>
    <dbReference type="NCBI Taxonomy" id="1052880"/>
    <lineage>
        <taxon>Eukaryota</taxon>
        <taxon>Fungi</taxon>
        <taxon>Fungi incertae sedis</taxon>
        <taxon>Zoopagomycota</taxon>
        <taxon>Kickxellomycotina</taxon>
        <taxon>Kickxellomycetes</taxon>
        <taxon>Kickxellales</taxon>
        <taxon>Kickxellaceae</taxon>
        <taxon>Coemansia</taxon>
    </lineage>
</organism>
<dbReference type="AlphaFoldDB" id="A0A9W8CJM5"/>
<keyword evidence="4" id="KW-0413">Isomerase</keyword>
<evidence type="ECO:0000256" key="4">
    <source>
        <dbReference type="ARBA" id="ARBA00023235"/>
    </source>
</evidence>
<dbReference type="SUPFAM" id="SSF55120">
    <property type="entry name" value="Pseudouridine synthase"/>
    <property type="match status" value="1"/>
</dbReference>
<dbReference type="PANTHER" id="PTHR21568">
    <property type="entry name" value="TRNA PSEUDOURIDINE SYNTHASE PUS10"/>
    <property type="match status" value="1"/>
</dbReference>
<feature type="domain" description="Pus10-like C-terminal" evidence="9">
    <location>
        <begin position="244"/>
        <end position="477"/>
    </location>
</feature>
<evidence type="ECO:0000313" key="11">
    <source>
        <dbReference type="Proteomes" id="UP001145021"/>
    </source>
</evidence>
<dbReference type="GO" id="GO:0031119">
    <property type="term" value="P:tRNA pseudouridine synthesis"/>
    <property type="evidence" value="ECO:0007669"/>
    <property type="project" value="UniProtKB-ARBA"/>
</dbReference>
<evidence type="ECO:0000313" key="10">
    <source>
        <dbReference type="EMBL" id="KAJ1646746.1"/>
    </source>
</evidence>
<comment type="caution">
    <text evidence="10">The sequence shown here is derived from an EMBL/GenBank/DDBJ whole genome shotgun (WGS) entry which is preliminary data.</text>
</comment>
<evidence type="ECO:0000256" key="7">
    <source>
        <dbReference type="ARBA" id="ARBA00083669"/>
    </source>
</evidence>
<evidence type="ECO:0000256" key="2">
    <source>
        <dbReference type="ARBA" id="ARBA00012787"/>
    </source>
</evidence>
<dbReference type="FunFam" id="3.30.70.3190:FF:000001">
    <property type="entry name" value="tRNA pseudouridine synthase Pus10"/>
    <property type="match status" value="1"/>
</dbReference>
<dbReference type="EMBL" id="JANBOH010000050">
    <property type="protein sequence ID" value="KAJ1646746.1"/>
    <property type="molecule type" value="Genomic_DNA"/>
</dbReference>
<dbReference type="GO" id="GO:0003723">
    <property type="term" value="F:RNA binding"/>
    <property type="evidence" value="ECO:0007669"/>
    <property type="project" value="InterPro"/>
</dbReference>
<name>A0A9W8CJM5_9FUNG</name>
<dbReference type="Pfam" id="PF21237">
    <property type="entry name" value="Pus10_N_euk"/>
    <property type="match status" value="1"/>
</dbReference>
<dbReference type="EC" id="5.4.99.25" evidence="2"/>
<keyword evidence="3" id="KW-0819">tRNA processing</keyword>
<proteinExistence type="inferred from homology"/>
<evidence type="ECO:0000256" key="5">
    <source>
        <dbReference type="ARBA" id="ARBA00075270"/>
    </source>
</evidence>
<evidence type="ECO:0000256" key="3">
    <source>
        <dbReference type="ARBA" id="ARBA00022694"/>
    </source>
</evidence>
<evidence type="ECO:0000259" key="9">
    <source>
        <dbReference type="Pfam" id="PF21238"/>
    </source>
</evidence>
<dbReference type="Gene3D" id="3.30.70.2510">
    <property type="match status" value="1"/>
</dbReference>
<dbReference type="Gene3D" id="3.30.70.3190">
    <property type="match status" value="1"/>
</dbReference>
<dbReference type="InterPro" id="IPR039894">
    <property type="entry name" value="Pus10-like"/>
</dbReference>
<sequence>MSNANTHVNVVTESLDNIQRIKAVAPGLHANGACALCILRATQVPIGPAYLQPQADIHRALEIDTSVASTASACSLCLSILSPDIFDQITLKYKEQAFDSSTVCISVELPKSIYIRQRSMQIYVKSAVIDLKDVIKYISGNRIAEACDVAIDGDSDMRIECAFRHEETLLDHQFLVDREGSSIKIKSFRKKGIDYTTGDSLGAVLAELSKCDDSVVASKFGSPPPLVKTAAEIESLVFRRASLFIGGRYLKLQRNISQTPFVVDGKRMTELSVSEVIGEPIKELALCDSYNLVGSGREDADVRMLGDGRPFYIECINPRKTNISQDLISQIEDQLIQENSPVQCRLLQIIKPEDTRIIKEGEENKTKHYCALVWFASVLSKETLEEINQVGSSEIVLQQNTPIRVLHRRSPLVRPRKLLRLEITHIEGHFYKVRIESEAGTYIKEFVHGDLGRTSPSLSSLAGGIVADILELDVENVSLDFPPKSV</sequence>
<dbReference type="InterPro" id="IPR048742">
    <property type="entry name" value="Pus10_N_euk"/>
</dbReference>
<dbReference type="GO" id="GO:0160148">
    <property type="term" value="F:tRNA pseudouridine(55) synthase activity"/>
    <property type="evidence" value="ECO:0007669"/>
    <property type="project" value="UniProtKB-EC"/>
</dbReference>
<protein>
    <recommendedName>
        <fullName evidence="2">tRNA pseudouridine(55) synthase</fullName>
        <ecNumber evidence="2">5.4.99.25</ecNumber>
    </recommendedName>
    <alternativeName>
        <fullName evidence="7">tRNA pseudouridine 55 synthase</fullName>
    </alternativeName>
    <alternativeName>
        <fullName evidence="5">tRNA pseudouridylate synthase</fullName>
    </alternativeName>
    <alternativeName>
        <fullName evidence="6">tRNA-uridine isomerase</fullName>
    </alternativeName>
</protein>
<accession>A0A9W8CJM5</accession>
<evidence type="ECO:0000259" key="8">
    <source>
        <dbReference type="Pfam" id="PF21237"/>
    </source>
</evidence>
<dbReference type="InterPro" id="IPR048741">
    <property type="entry name" value="Pus10-like_C"/>
</dbReference>
<gene>
    <name evidence="10" type="ORF">LPJ64_001791</name>
</gene>
<evidence type="ECO:0000256" key="6">
    <source>
        <dbReference type="ARBA" id="ARBA00079393"/>
    </source>
</evidence>
<evidence type="ECO:0000256" key="1">
    <source>
        <dbReference type="ARBA" id="ARBA00009652"/>
    </source>
</evidence>
<dbReference type="PANTHER" id="PTHR21568:SF0">
    <property type="entry name" value="TRNA PSEUDOURIDINE SYNTHASE PUS10"/>
    <property type="match status" value="1"/>
</dbReference>
<reference evidence="10" key="1">
    <citation type="submission" date="2022-07" db="EMBL/GenBank/DDBJ databases">
        <title>Phylogenomic reconstructions and comparative analyses of Kickxellomycotina fungi.</title>
        <authorList>
            <person name="Reynolds N.K."/>
            <person name="Stajich J.E."/>
            <person name="Barry K."/>
            <person name="Grigoriev I.V."/>
            <person name="Crous P."/>
            <person name="Smith M.E."/>
        </authorList>
    </citation>
    <scope>NUCLEOTIDE SEQUENCE</scope>
    <source>
        <strain evidence="10">NBRC 105413</strain>
    </source>
</reference>
<comment type="similarity">
    <text evidence="1">Belongs to the pseudouridine synthase Pus10 family.</text>
</comment>
<keyword evidence="11" id="KW-1185">Reference proteome</keyword>
<feature type="domain" description="Pus10 N-terminal eukaryotes" evidence="8">
    <location>
        <begin position="74"/>
        <end position="229"/>
    </location>
</feature>
<dbReference type="Pfam" id="PF21238">
    <property type="entry name" value="Pus10_C"/>
    <property type="match status" value="1"/>
</dbReference>